<evidence type="ECO:0000256" key="4">
    <source>
        <dbReference type="ARBA" id="ARBA00022801"/>
    </source>
</evidence>
<feature type="binding site" evidence="6">
    <location>
        <position position="871"/>
    </location>
    <ligand>
        <name>AMP</name>
        <dbReference type="ChEBI" id="CHEBI:456215"/>
    </ligand>
</feature>
<dbReference type="EMBL" id="SRLO01000397">
    <property type="protein sequence ID" value="TNN57761.1"/>
    <property type="molecule type" value="Genomic_DNA"/>
</dbReference>
<feature type="binding site" evidence="6">
    <location>
        <begin position="829"/>
        <end position="833"/>
    </location>
    <ligand>
        <name>AMP</name>
        <dbReference type="ChEBI" id="CHEBI:456215"/>
    </ligand>
</feature>
<feature type="compositionally biased region" description="Basic and acidic residues" evidence="9">
    <location>
        <begin position="59"/>
        <end position="78"/>
    </location>
</feature>
<name>A0A4Z2GWU5_9TELE</name>
<dbReference type="InterPro" id="IPR003018">
    <property type="entry name" value="GAF"/>
</dbReference>
<dbReference type="Gene3D" id="1.10.1300.10">
    <property type="entry name" value="3'5'-cyclic nucleotide phosphodiesterase, catalytic domain"/>
    <property type="match status" value="1"/>
</dbReference>
<feature type="domain" description="PDEase" evidence="11">
    <location>
        <begin position="752"/>
        <end position="1071"/>
    </location>
</feature>
<dbReference type="InterPro" id="IPR036971">
    <property type="entry name" value="PDEase_catalytic_dom_sf"/>
</dbReference>
<evidence type="ECO:0000256" key="3">
    <source>
        <dbReference type="ARBA" id="ARBA00022723"/>
    </source>
</evidence>
<dbReference type="SMART" id="SM00065">
    <property type="entry name" value="GAF"/>
    <property type="match status" value="2"/>
</dbReference>
<dbReference type="CDD" id="cd00077">
    <property type="entry name" value="HDc"/>
    <property type="match status" value="1"/>
</dbReference>
<evidence type="ECO:0000256" key="6">
    <source>
        <dbReference type="PIRSR" id="PIRSR623088-2"/>
    </source>
</evidence>
<dbReference type="Pfam" id="PF01590">
    <property type="entry name" value="GAF"/>
    <property type="match status" value="2"/>
</dbReference>
<evidence type="ECO:0000256" key="9">
    <source>
        <dbReference type="SAM" id="MobiDB-lite"/>
    </source>
</evidence>
<dbReference type="PANTHER" id="PTHR11347">
    <property type="entry name" value="CYCLIC NUCLEOTIDE PHOSPHODIESTERASE"/>
    <property type="match status" value="1"/>
</dbReference>
<evidence type="ECO:0000256" key="8">
    <source>
        <dbReference type="RuleBase" id="RU363067"/>
    </source>
</evidence>
<dbReference type="InterPro" id="IPR023088">
    <property type="entry name" value="PDEase"/>
</dbReference>
<evidence type="ECO:0000256" key="2">
    <source>
        <dbReference type="ARBA" id="ARBA00022535"/>
    </source>
</evidence>
<comment type="similarity">
    <text evidence="1 8">Belongs to the cyclic nucleotide phosphodiesterase family.</text>
</comment>
<dbReference type="PRINTS" id="PR00387">
    <property type="entry name" value="PDIESTERASE1"/>
</dbReference>
<dbReference type="OrthoDB" id="74705at2759"/>
<feature type="binding site" evidence="7">
    <location>
        <position position="870"/>
    </location>
    <ligand>
        <name>Zn(2+)</name>
        <dbReference type="ChEBI" id="CHEBI:29105"/>
        <label>1</label>
    </ligand>
</feature>
<feature type="chain" id="PRO_5021404349" description="Phosphodiesterase" evidence="10">
    <location>
        <begin position="44"/>
        <end position="1075"/>
    </location>
</feature>
<keyword evidence="13" id="KW-1185">Reference proteome</keyword>
<feature type="region of interest" description="Disordered" evidence="9">
    <location>
        <begin position="264"/>
        <end position="301"/>
    </location>
</feature>
<evidence type="ECO:0000256" key="10">
    <source>
        <dbReference type="SAM" id="SignalP"/>
    </source>
</evidence>
<dbReference type="FunFam" id="1.10.1300.10:FF:000003">
    <property type="entry name" value="Phosphodiesterase"/>
    <property type="match status" value="1"/>
</dbReference>
<feature type="region of interest" description="Disordered" evidence="9">
    <location>
        <begin position="165"/>
        <end position="207"/>
    </location>
</feature>
<feature type="compositionally biased region" description="Low complexity" evidence="9">
    <location>
        <begin position="181"/>
        <end position="199"/>
    </location>
</feature>
<dbReference type="InterPro" id="IPR023174">
    <property type="entry name" value="PDEase_CS"/>
</dbReference>
<dbReference type="PROSITE" id="PS51845">
    <property type="entry name" value="PDEASE_I_2"/>
    <property type="match status" value="1"/>
</dbReference>
<feature type="region of interest" description="Disordered" evidence="9">
    <location>
        <begin position="49"/>
        <end position="142"/>
    </location>
</feature>
<dbReference type="InterPro" id="IPR003607">
    <property type="entry name" value="HD/PDEase_dom"/>
</dbReference>
<dbReference type="SUPFAM" id="SSF109604">
    <property type="entry name" value="HD-domain/PDEase-like"/>
    <property type="match status" value="1"/>
</dbReference>
<evidence type="ECO:0000256" key="1">
    <source>
        <dbReference type="ARBA" id="ARBA00007648"/>
    </source>
</evidence>
<feature type="binding site" evidence="7">
    <location>
        <position position="871"/>
    </location>
    <ligand>
        <name>Zn(2+)</name>
        <dbReference type="ChEBI" id="CHEBI:29105"/>
        <label>2</label>
    </ligand>
</feature>
<dbReference type="Pfam" id="PF00233">
    <property type="entry name" value="PDEase_I"/>
    <property type="match status" value="1"/>
</dbReference>
<feature type="compositionally biased region" description="Basic and acidic residues" evidence="9">
    <location>
        <begin position="107"/>
        <end position="118"/>
    </location>
</feature>
<organism evidence="12 13">
    <name type="scientific">Liparis tanakae</name>
    <name type="common">Tanaka's snailfish</name>
    <dbReference type="NCBI Taxonomy" id="230148"/>
    <lineage>
        <taxon>Eukaryota</taxon>
        <taxon>Metazoa</taxon>
        <taxon>Chordata</taxon>
        <taxon>Craniata</taxon>
        <taxon>Vertebrata</taxon>
        <taxon>Euteleostomi</taxon>
        <taxon>Actinopterygii</taxon>
        <taxon>Neopterygii</taxon>
        <taxon>Teleostei</taxon>
        <taxon>Neoteleostei</taxon>
        <taxon>Acanthomorphata</taxon>
        <taxon>Eupercaria</taxon>
        <taxon>Perciformes</taxon>
        <taxon>Cottioidei</taxon>
        <taxon>Cottales</taxon>
        <taxon>Liparidae</taxon>
        <taxon>Liparis</taxon>
    </lineage>
</organism>
<keyword evidence="10" id="KW-0732">Signal</keyword>
<gene>
    <name evidence="12" type="primary">PDE5A_1</name>
    <name evidence="12" type="ORF">EYF80_032039</name>
</gene>
<feature type="binding site" evidence="6">
    <location>
        <position position="1028"/>
    </location>
    <ligand>
        <name>AMP</name>
        <dbReference type="ChEBI" id="CHEBI:456215"/>
    </ligand>
</feature>
<dbReference type="EC" id="3.1.4.-" evidence="8"/>
<dbReference type="SMART" id="SM00471">
    <property type="entry name" value="HDc"/>
    <property type="match status" value="1"/>
</dbReference>
<feature type="binding site" evidence="6">
    <location>
        <position position="967"/>
    </location>
    <ligand>
        <name>AMP</name>
        <dbReference type="ChEBI" id="CHEBI:456215"/>
    </ligand>
</feature>
<accession>A0A4Z2GWU5</accession>
<evidence type="ECO:0000259" key="11">
    <source>
        <dbReference type="PROSITE" id="PS51845"/>
    </source>
</evidence>
<comment type="caution">
    <text evidence="12">The sequence shown here is derived from an EMBL/GenBank/DDBJ whole genome shotgun (WGS) entry which is preliminary data.</text>
</comment>
<dbReference type="SUPFAM" id="SSF55781">
    <property type="entry name" value="GAF domain-like"/>
    <property type="match status" value="2"/>
</dbReference>
<dbReference type="GO" id="GO:0046872">
    <property type="term" value="F:metal ion binding"/>
    <property type="evidence" value="ECO:0007669"/>
    <property type="project" value="UniProtKB-KW"/>
</dbReference>
<keyword evidence="4 8" id="KW-0378">Hydrolase</keyword>
<dbReference type="InterPro" id="IPR029016">
    <property type="entry name" value="GAF-like_dom_sf"/>
</dbReference>
<reference evidence="12 13" key="1">
    <citation type="submission" date="2019-03" db="EMBL/GenBank/DDBJ databases">
        <title>First draft genome of Liparis tanakae, snailfish: a comprehensive survey of snailfish specific genes.</title>
        <authorList>
            <person name="Kim W."/>
            <person name="Song I."/>
            <person name="Jeong J.-H."/>
            <person name="Kim D."/>
            <person name="Kim S."/>
            <person name="Ryu S."/>
            <person name="Song J.Y."/>
            <person name="Lee S.K."/>
        </authorList>
    </citation>
    <scope>NUCLEOTIDE SEQUENCE [LARGE SCALE GENOMIC DNA]</scope>
    <source>
        <tissue evidence="12">Muscle</tissue>
    </source>
</reference>
<keyword evidence="2" id="KW-0140">cGMP</keyword>
<feature type="active site" description="Proton donor" evidence="5">
    <location>
        <position position="829"/>
    </location>
</feature>
<evidence type="ECO:0000256" key="5">
    <source>
        <dbReference type="PIRSR" id="PIRSR623088-1"/>
    </source>
</evidence>
<evidence type="ECO:0000313" key="12">
    <source>
        <dbReference type="EMBL" id="TNN57761.1"/>
    </source>
</evidence>
<dbReference type="Proteomes" id="UP000314294">
    <property type="component" value="Unassembled WGS sequence"/>
</dbReference>
<keyword evidence="3 7" id="KW-0479">Metal-binding</keyword>
<feature type="signal peptide" evidence="10">
    <location>
        <begin position="1"/>
        <end position="43"/>
    </location>
</feature>
<comment type="cofactor">
    <cofactor evidence="8">
        <name>a divalent metal cation</name>
        <dbReference type="ChEBI" id="CHEBI:60240"/>
    </cofactor>
    <text evidence="8">Binds 2 divalent metal cations per subunit. Site 1 may preferentially bind zinc ions, while site 2 has a preference for magnesium and/or manganese ions.</text>
</comment>
<feature type="binding site" evidence="7">
    <location>
        <position position="833"/>
    </location>
    <ligand>
        <name>Zn(2+)</name>
        <dbReference type="ChEBI" id="CHEBI:29105"/>
        <label>1</label>
    </ligand>
</feature>
<sequence length="1075" mass="119278">MEIRGERNVFPVLQEGRQASAHLPVRLLLLLLLLLLLFPPLACVLCSPSRPRSGATLQSEREEKGEEEKKRIGREHKGSGVSWQPPSGAANHDEAVTLRDPPTADEEGGRGQQREPFRHRSPAAARLSDTSPQSAPHGLVFSPGLTRAKDKLSLNDLFSLYLSEGMPSLQPDAPDSTEPDGQTTGTPYPAAATTAGPKGSFRGETVTEPPMVRGMGWFFSPLWSPRSEMRNRRFGDDLKGKQVDTWLDDHSDFTRAYFLRRTSAVSGPQSPLPGLRRSSSDYSDLRRAAHHRRPSSPLTDPHLNISSLMDRLKPLASNSDWADCFSPDVLGGLSTYSHLSPHASHFSFSPCRPLSPLFSPDLPHSPHPLRHAAAASKAACGHGACCLWASELLIGGLGFMGSVAELCQGAALHVGELLTAECCSLSLVKKDSGGRSTLEEVVAPTAAGRVSEVNLCGVMGCVRVTGSAVNLSNASEDPRFDFQDEEPSRIRTVLSVPIKNHSGEVVGVVVVINKINVCDGSAAVFTNMDEKVLSAHMDVLGMVLENIQLYESSRQEAKRSQALIEMAQVLSKEHHSFEVLLSKMATTIMPFTHAQYCTIFIPSGKPSVVRDQVSFSRVIHLECEELGSTCQIYRRERDFQDVDQSHAVRTLVSKETLNVSQGSEDSMKSVICCPVRNERSEHVIAVCQLTNKRSRDSDEVEAFNRYDERLLEDLAVYCGLALQYVKAEQITEERRASIEVTQEVLAYHITAAEQEIQALQKAKIPPVESLKLLDFHFSHFGLPDELTSQATVRMFLDLNLVQDFNIDYKSLCQWVLTVRRGYRNNVPYHNWNHALSTAQSMFAMLMATDQLQSIFSRLEILALMIATLSHDLDHRGVSNSYIERSQQPLAQLYGHSSLENHHYNLCLFILNNTGSQILSGLSADDHRAALHMIKRAILATDLAVYMEYVQSGTRQSSCRSMLMTASDLSAITKPWPEQKRIANLVTMEFFAQGDKEKKEFKIKPIPAPPPSHQDIMNRENSTRLPCMQVEYIDDICYPLYKAVSRLFDACSPLLGGCKKNRENWMHLVETAKGED</sequence>
<evidence type="ECO:0000256" key="7">
    <source>
        <dbReference type="PIRSR" id="PIRSR623088-3"/>
    </source>
</evidence>
<dbReference type="Gene3D" id="3.30.450.40">
    <property type="match status" value="2"/>
</dbReference>
<dbReference type="GO" id="GO:0004114">
    <property type="term" value="F:3',5'-cyclic-nucleotide phosphodiesterase activity"/>
    <property type="evidence" value="ECO:0007669"/>
    <property type="project" value="InterPro"/>
</dbReference>
<protein>
    <recommendedName>
        <fullName evidence="8">Phosphodiesterase</fullName>
        <ecNumber evidence="8">3.1.4.-</ecNumber>
    </recommendedName>
</protein>
<dbReference type="AlphaFoldDB" id="A0A4Z2GWU5"/>
<dbReference type="PROSITE" id="PS00126">
    <property type="entry name" value="PDEASE_I_1"/>
    <property type="match status" value="1"/>
</dbReference>
<feature type="binding site" evidence="7">
    <location>
        <position position="871"/>
    </location>
    <ligand>
        <name>Zn(2+)</name>
        <dbReference type="ChEBI" id="CHEBI:29105"/>
        <label>1</label>
    </ligand>
</feature>
<dbReference type="InterPro" id="IPR002073">
    <property type="entry name" value="PDEase_catalytic_dom"/>
</dbReference>
<proteinExistence type="inferred from homology"/>
<dbReference type="GO" id="GO:0007165">
    <property type="term" value="P:signal transduction"/>
    <property type="evidence" value="ECO:0007669"/>
    <property type="project" value="InterPro"/>
</dbReference>
<evidence type="ECO:0000313" key="13">
    <source>
        <dbReference type="Proteomes" id="UP000314294"/>
    </source>
</evidence>
<feature type="binding site" evidence="7">
    <location>
        <position position="967"/>
    </location>
    <ligand>
        <name>Zn(2+)</name>
        <dbReference type="ChEBI" id="CHEBI:29105"/>
        <label>1</label>
    </ligand>
</feature>